<accession>A0A1C3VGZ0</accession>
<name>A0A1C3VGZ0_9HYPH</name>
<dbReference type="PROSITE" id="PS51257">
    <property type="entry name" value="PROKAR_LIPOPROTEIN"/>
    <property type="match status" value="1"/>
</dbReference>
<organism evidence="1 2">
    <name type="scientific">Rhizobium hainanense</name>
    <dbReference type="NCBI Taxonomy" id="52131"/>
    <lineage>
        <taxon>Bacteria</taxon>
        <taxon>Pseudomonadati</taxon>
        <taxon>Pseudomonadota</taxon>
        <taxon>Alphaproteobacteria</taxon>
        <taxon>Hyphomicrobiales</taxon>
        <taxon>Rhizobiaceae</taxon>
        <taxon>Rhizobium/Agrobacterium group</taxon>
        <taxon>Rhizobium</taxon>
    </lineage>
</organism>
<evidence type="ECO:0008006" key="3">
    <source>
        <dbReference type="Google" id="ProtNLM"/>
    </source>
</evidence>
<reference evidence="2" key="1">
    <citation type="submission" date="2016-08" db="EMBL/GenBank/DDBJ databases">
        <authorList>
            <person name="Varghese N."/>
            <person name="Submissions Spin"/>
        </authorList>
    </citation>
    <scope>NUCLEOTIDE SEQUENCE [LARGE SCALE GENOMIC DNA]</scope>
    <source>
        <strain evidence="2">CCBAU 57015</strain>
    </source>
</reference>
<keyword evidence="2" id="KW-1185">Reference proteome</keyword>
<proteinExistence type="predicted"/>
<dbReference type="STRING" id="52131.GA0061100_10614"/>
<sequence length="78" mass="8505">MTHKFLTLLLIGLALSACEQRGTEAVDCPSQGPNLEAQGPNGVYEFREDCEPNALTCIDPNKKARTGDGTVICRLRKQ</sequence>
<dbReference type="EMBL" id="FMAC01000006">
    <property type="protein sequence ID" value="SCB26784.1"/>
    <property type="molecule type" value="Genomic_DNA"/>
</dbReference>
<protein>
    <recommendedName>
        <fullName evidence="3">Lipoprotein</fullName>
    </recommendedName>
</protein>
<gene>
    <name evidence="1" type="ORF">GA0061100_10614</name>
</gene>
<dbReference type="AlphaFoldDB" id="A0A1C3VGZ0"/>
<evidence type="ECO:0000313" key="2">
    <source>
        <dbReference type="Proteomes" id="UP000186228"/>
    </source>
</evidence>
<dbReference type="Proteomes" id="UP000186228">
    <property type="component" value="Unassembled WGS sequence"/>
</dbReference>
<evidence type="ECO:0000313" key="1">
    <source>
        <dbReference type="EMBL" id="SCB26784.1"/>
    </source>
</evidence>